<dbReference type="PANTHER" id="PTHR39966:SF3">
    <property type="entry name" value="DUF438 DOMAIN-CONTAINING PROTEIN"/>
    <property type="match status" value="1"/>
</dbReference>
<dbReference type="GO" id="GO:0005886">
    <property type="term" value="C:plasma membrane"/>
    <property type="evidence" value="ECO:0007669"/>
    <property type="project" value="TreeGrafter"/>
</dbReference>
<dbReference type="SUPFAM" id="SSF55785">
    <property type="entry name" value="PYP-like sensor domain (PAS domain)"/>
    <property type="match status" value="1"/>
</dbReference>
<proteinExistence type="predicted"/>
<comment type="caution">
    <text evidence="2">The sequence shown here is derived from an EMBL/GenBank/DDBJ whole genome shotgun (WGS) entry which is preliminary data.</text>
</comment>
<gene>
    <name evidence="2" type="ORF">B8A44_01285</name>
</gene>
<dbReference type="Pfam" id="PF13596">
    <property type="entry name" value="PAS_10"/>
    <property type="match status" value="1"/>
</dbReference>
<dbReference type="AlphaFoldDB" id="A0A328KR21"/>
<dbReference type="InterPro" id="IPR007380">
    <property type="entry name" value="DUF438"/>
</dbReference>
<sequence>MRLRDMSKERKRSNRTLQQEKRQQKLKELILRLHEGEGEESVKADFRKYFKDVSALEISVMERRLIADEGIHADDIMKLCNVHAAIFLENIQLADEAPHDFEKPGHPVHVLKQENIALEGAVDRIERLLEFYVTDPAEDVLAGLKLQAQILWEIDKHYARKENSWFPIMEANDITAPPKVMWGVDDMIRDLIKEFITLLEQNKLDQILDHYAETKYEILEMIVKEEDILIPMVTEVFTEDDWMKIADEMDEIGYCIVKPEEKWVPERTDFEAKDATDESMNLAGNLKLGHGALTLEEADLILDQLPLELTFVDKHNKVKYFNRGEKILPRTPNAIGRDVFMCHPPRVHETVKQLLQELREGTRDTASAWFEARDTFVMITYDAIRDKTGEYLGCLEYVQDISGIKQIDTEKKDVFDEA</sequence>
<dbReference type="EMBL" id="NAQV01000004">
    <property type="protein sequence ID" value="RAN64854.1"/>
    <property type="molecule type" value="Genomic_DNA"/>
</dbReference>
<evidence type="ECO:0000313" key="3">
    <source>
        <dbReference type="Proteomes" id="UP000249099"/>
    </source>
</evidence>
<dbReference type="PANTHER" id="PTHR39966">
    <property type="entry name" value="BLL2471 PROTEIN-RELATED"/>
    <property type="match status" value="1"/>
</dbReference>
<dbReference type="Proteomes" id="UP000249099">
    <property type="component" value="Unassembled WGS sequence"/>
</dbReference>
<dbReference type="InterPro" id="IPR012312">
    <property type="entry name" value="Hemerythrin-like"/>
</dbReference>
<accession>A0A328KR21</accession>
<evidence type="ECO:0000313" key="2">
    <source>
        <dbReference type="EMBL" id="RAN64854.1"/>
    </source>
</evidence>
<reference evidence="2 3" key="1">
    <citation type="submission" date="2017-03" db="EMBL/GenBank/DDBJ databases">
        <title>wgs assembly of Dolosigranulum pigrum KPL CDC strains.</title>
        <authorList>
            <person name="Brugger S.D."/>
            <person name="Pettigrew M."/>
            <person name="Kong Y."/>
            <person name="Lemon K.P."/>
        </authorList>
    </citation>
    <scope>NUCLEOTIDE SEQUENCE [LARGE SCALE GENOMIC DNA]</scope>
    <source>
        <strain evidence="2 3">KPL1931_CDC4294-98</strain>
    </source>
</reference>
<dbReference type="Pfam" id="PF01814">
    <property type="entry name" value="Hemerythrin"/>
    <property type="match status" value="1"/>
</dbReference>
<dbReference type="InterPro" id="IPR035965">
    <property type="entry name" value="PAS-like_dom_sf"/>
</dbReference>
<protein>
    <submittedName>
        <fullName evidence="2">Uncharacterized protein</fullName>
    </submittedName>
</protein>
<dbReference type="Gene3D" id="3.30.450.20">
    <property type="entry name" value="PAS domain"/>
    <property type="match status" value="1"/>
</dbReference>
<name>A0A328KR21_9LACT</name>
<dbReference type="Gene3D" id="1.20.120.520">
    <property type="entry name" value="nmb1532 protein domain like"/>
    <property type="match status" value="1"/>
</dbReference>
<feature type="region of interest" description="Disordered" evidence="1">
    <location>
        <begin position="1"/>
        <end position="21"/>
    </location>
</feature>
<dbReference type="Pfam" id="PF04282">
    <property type="entry name" value="DUF438"/>
    <property type="match status" value="1"/>
</dbReference>
<evidence type="ECO:0000256" key="1">
    <source>
        <dbReference type="SAM" id="MobiDB-lite"/>
    </source>
</evidence>
<organism evidence="2 3">
    <name type="scientific">Dolosigranulum pigrum</name>
    <dbReference type="NCBI Taxonomy" id="29394"/>
    <lineage>
        <taxon>Bacteria</taxon>
        <taxon>Bacillati</taxon>
        <taxon>Bacillota</taxon>
        <taxon>Bacilli</taxon>
        <taxon>Lactobacillales</taxon>
        <taxon>Carnobacteriaceae</taxon>
        <taxon>Dolosigranulum</taxon>
    </lineage>
</organism>